<feature type="compositionally biased region" description="Basic and acidic residues" evidence="1">
    <location>
        <begin position="1"/>
        <end position="10"/>
    </location>
</feature>
<reference evidence="3" key="1">
    <citation type="submission" date="2016-10" db="EMBL/GenBank/DDBJ databases">
        <authorList>
            <person name="Varghese N."/>
            <person name="Submissions S."/>
        </authorList>
    </citation>
    <scope>NUCLEOTIDE SEQUENCE [LARGE SCALE GENOMIC DNA]</scope>
    <source>
        <strain evidence="3">DSM 13078</strain>
    </source>
</reference>
<sequence length="150" mass="17025">MFENDSRGLECPDQTDASPIITNQAPTSTNTAWTALSGLQRDLLATVASLEKTTHCPDQPTIKTSLENQYDELLNNHIQQSLNDLHADNIIKSGNQTYYLTQQGRQLLEVYTQYLVTACYTDQVVLHLERPITPGDLEQLYTRLEEVTRR</sequence>
<keyword evidence="3" id="KW-1185">Reference proteome</keyword>
<evidence type="ECO:0008006" key="4">
    <source>
        <dbReference type="Google" id="ProtNLM"/>
    </source>
</evidence>
<organism evidence="2 3">
    <name type="scientific">Natronobacterium haloterrestre</name>
    <name type="common">Halobiforma haloterrestris</name>
    <dbReference type="NCBI Taxonomy" id="148448"/>
    <lineage>
        <taxon>Archaea</taxon>
        <taxon>Methanobacteriati</taxon>
        <taxon>Methanobacteriota</taxon>
        <taxon>Stenosarchaea group</taxon>
        <taxon>Halobacteria</taxon>
        <taxon>Halobacteriales</taxon>
        <taxon>Natrialbaceae</taxon>
        <taxon>Natronobacterium</taxon>
    </lineage>
</organism>
<name>A0A1I1KFW2_NATHA</name>
<evidence type="ECO:0000313" key="2">
    <source>
        <dbReference type="EMBL" id="SFC59854.1"/>
    </source>
</evidence>
<dbReference type="Proteomes" id="UP000199161">
    <property type="component" value="Unassembled WGS sequence"/>
</dbReference>
<feature type="region of interest" description="Disordered" evidence="1">
    <location>
        <begin position="1"/>
        <end position="25"/>
    </location>
</feature>
<evidence type="ECO:0000256" key="1">
    <source>
        <dbReference type="SAM" id="MobiDB-lite"/>
    </source>
</evidence>
<dbReference type="EMBL" id="FOKW01000011">
    <property type="protein sequence ID" value="SFC59854.1"/>
    <property type="molecule type" value="Genomic_DNA"/>
</dbReference>
<dbReference type="OrthoDB" id="171838at2157"/>
<feature type="compositionally biased region" description="Polar residues" evidence="1">
    <location>
        <begin position="15"/>
        <end position="25"/>
    </location>
</feature>
<accession>A0A1I1KFW2</accession>
<evidence type="ECO:0000313" key="3">
    <source>
        <dbReference type="Proteomes" id="UP000199161"/>
    </source>
</evidence>
<proteinExistence type="predicted"/>
<dbReference type="AlphaFoldDB" id="A0A1I1KFW2"/>
<protein>
    <recommendedName>
        <fullName evidence="4">Transcriptional regulator PadR-like family protein</fullName>
    </recommendedName>
</protein>
<gene>
    <name evidence="2" type="ORF">SAMN05444422_111116</name>
</gene>